<name>A0ABQ4XBI8_9ASTR</name>
<gene>
    <name evidence="2" type="ORF">Tco_0657157</name>
</gene>
<protein>
    <submittedName>
        <fullName evidence="2">Uncharacterized protein</fullName>
    </submittedName>
</protein>
<feature type="region of interest" description="Disordered" evidence="1">
    <location>
        <begin position="411"/>
        <end position="553"/>
    </location>
</feature>
<dbReference type="EMBL" id="BQNB010009356">
    <property type="protein sequence ID" value="GJS62373.1"/>
    <property type="molecule type" value="Genomic_DNA"/>
</dbReference>
<feature type="compositionally biased region" description="Basic and acidic residues" evidence="1">
    <location>
        <begin position="432"/>
        <end position="441"/>
    </location>
</feature>
<dbReference type="Proteomes" id="UP001151760">
    <property type="component" value="Unassembled WGS sequence"/>
</dbReference>
<reference evidence="2" key="2">
    <citation type="submission" date="2022-01" db="EMBL/GenBank/DDBJ databases">
        <authorList>
            <person name="Yamashiro T."/>
            <person name="Shiraishi A."/>
            <person name="Satake H."/>
            <person name="Nakayama K."/>
        </authorList>
    </citation>
    <scope>NUCLEOTIDE SEQUENCE</scope>
</reference>
<proteinExistence type="predicted"/>
<accession>A0ABQ4XBI8</accession>
<sequence length="647" mass="73176">MCISHQEVCWIHAFKLKNQGFWDIPPTPNMSGCCWYITQINIASLSNVDDKLVWRANDGRLCGFSVSLAWDTVRPRGNEVKYHDDFGSTDLQNFATVEAYFCRVGLDDSRVSRHIGKYDILRQYRRVLLQTEAQAILVGPNRSLSTKQGCLGGVGVGPIEVGLGKILHVQKIVDSYQFPFDEMIKVVSAVSSLLLRPPAPVSFSGQVKPASQDVLEIYMQQFWFTINKKDSTTYKFKIDKKSYRIDMEVFREIFQICPRLPNKDFDELPSDDEFVSFIKELGHKVDIKSITEVVVDQMYQPWRTFAAIINTCLYRKITGLDMLRLSRAQILWGMFYKKNVGFVELLWEDSRKLSFIISSPKTIYGALLPKRMTNQQMQDSDAYKTYLAYATGAASPKMKRKIKKLASPSKKRSFVTIEEEEPEPAKKAVSSKKPDAKRYEGADFELEVPDEPKGKSIDTSEGTGLKPGVPDVSTANSSDSENESWGDSGDEANEQGDDEDDQQSDDERTESDDEQTEADNPKTSDDEYVHTPEDYVPTDDETNDESKEFDKEEYEELYGDVKISLKDAEPADKEKDDEEMTVVGHVNVNQEDGGNLVKDDAQATQKTKVPIPSSSISSDYAVKYLNFDNIPPVDTEVVSMLDINVQH</sequence>
<comment type="caution">
    <text evidence="2">The sequence shown here is derived from an EMBL/GenBank/DDBJ whole genome shotgun (WGS) entry which is preliminary data.</text>
</comment>
<organism evidence="2 3">
    <name type="scientific">Tanacetum coccineum</name>
    <dbReference type="NCBI Taxonomy" id="301880"/>
    <lineage>
        <taxon>Eukaryota</taxon>
        <taxon>Viridiplantae</taxon>
        <taxon>Streptophyta</taxon>
        <taxon>Embryophyta</taxon>
        <taxon>Tracheophyta</taxon>
        <taxon>Spermatophyta</taxon>
        <taxon>Magnoliopsida</taxon>
        <taxon>eudicotyledons</taxon>
        <taxon>Gunneridae</taxon>
        <taxon>Pentapetalae</taxon>
        <taxon>asterids</taxon>
        <taxon>campanulids</taxon>
        <taxon>Asterales</taxon>
        <taxon>Asteraceae</taxon>
        <taxon>Asteroideae</taxon>
        <taxon>Anthemideae</taxon>
        <taxon>Anthemidinae</taxon>
        <taxon>Tanacetum</taxon>
    </lineage>
</organism>
<evidence type="ECO:0000313" key="3">
    <source>
        <dbReference type="Proteomes" id="UP001151760"/>
    </source>
</evidence>
<evidence type="ECO:0000313" key="2">
    <source>
        <dbReference type="EMBL" id="GJS62373.1"/>
    </source>
</evidence>
<keyword evidence="3" id="KW-1185">Reference proteome</keyword>
<feature type="compositionally biased region" description="Basic and acidic residues" evidence="1">
    <location>
        <begin position="519"/>
        <end position="533"/>
    </location>
</feature>
<evidence type="ECO:0000256" key="1">
    <source>
        <dbReference type="SAM" id="MobiDB-lite"/>
    </source>
</evidence>
<reference evidence="2" key="1">
    <citation type="journal article" date="2022" name="Int. J. Mol. Sci.">
        <title>Draft Genome of Tanacetum Coccineum: Genomic Comparison of Closely Related Tanacetum-Family Plants.</title>
        <authorList>
            <person name="Yamashiro T."/>
            <person name="Shiraishi A."/>
            <person name="Nakayama K."/>
            <person name="Satake H."/>
        </authorList>
    </citation>
    <scope>NUCLEOTIDE SEQUENCE</scope>
</reference>
<feature type="compositionally biased region" description="Acidic residues" evidence="1">
    <location>
        <begin position="480"/>
        <end position="517"/>
    </location>
</feature>